<dbReference type="EC" id="2.7.1.-" evidence="4"/>
<accession>A0A174ZSE2</accession>
<evidence type="ECO:0000259" key="3">
    <source>
        <dbReference type="Pfam" id="PF00294"/>
    </source>
</evidence>
<dbReference type="STRING" id="39492.ERS852540_01588"/>
<dbReference type="Proteomes" id="UP000095662">
    <property type="component" value="Unassembled WGS sequence"/>
</dbReference>
<feature type="domain" description="Carbohydrate kinase PfkB" evidence="3">
    <location>
        <begin position="20"/>
        <end position="257"/>
    </location>
</feature>
<protein>
    <submittedName>
        <fullName evidence="4">Fructosamine kinase frlD</fullName>
        <ecNumber evidence="4">2.7.1.-</ecNumber>
    </submittedName>
</protein>
<dbReference type="GO" id="GO:0016301">
    <property type="term" value="F:kinase activity"/>
    <property type="evidence" value="ECO:0007669"/>
    <property type="project" value="UniProtKB-KW"/>
</dbReference>
<evidence type="ECO:0000313" key="5">
    <source>
        <dbReference type="Proteomes" id="UP000095662"/>
    </source>
</evidence>
<keyword evidence="1 4" id="KW-0808">Transferase</keyword>
<dbReference type="OrthoDB" id="9775849at2"/>
<organism evidence="4 5">
    <name type="scientific">[Eubacterium] siraeum</name>
    <dbReference type="NCBI Taxonomy" id="39492"/>
    <lineage>
        <taxon>Bacteria</taxon>
        <taxon>Bacillati</taxon>
        <taxon>Bacillota</taxon>
        <taxon>Clostridia</taxon>
        <taxon>Eubacteriales</taxon>
        <taxon>Oscillospiraceae</taxon>
        <taxon>Oscillospiraceae incertae sedis</taxon>
    </lineage>
</organism>
<sequence length="264" mass="28808">MIITTLTCMCVDIFDKTIMPGGESLNFAATISRLTDAKVYIIGAVGNDSYGKTVLDSIKDFNIDKTHIRTENGDTASNRTYLTPDGDRYYKDDSWNGGVFSSFALSASDRELLHSSDMVHTTFSGPNFNDVIDCCREKRFPLSVDFDICRDFDTIEKYLDCISLLFISGDEPTLEKAKQLSSKYPNTVFIVTLGENGSTAFSKGTAYHCAAAEVSEVTDTTGCGDSYQAGFIASYLADGNIETAMSKGSQTAAQTLSFIGGFRY</sequence>
<evidence type="ECO:0000313" key="4">
    <source>
        <dbReference type="EMBL" id="CUQ87769.1"/>
    </source>
</evidence>
<dbReference type="Pfam" id="PF00294">
    <property type="entry name" value="PfkB"/>
    <property type="match status" value="1"/>
</dbReference>
<proteinExistence type="predicted"/>
<gene>
    <name evidence="4" type="primary">frlD</name>
    <name evidence="4" type="ORF">ERS852540_01588</name>
</gene>
<evidence type="ECO:0000256" key="1">
    <source>
        <dbReference type="ARBA" id="ARBA00022679"/>
    </source>
</evidence>
<dbReference type="InterPro" id="IPR029056">
    <property type="entry name" value="Ribokinase-like"/>
</dbReference>
<dbReference type="PANTHER" id="PTHR10584:SF166">
    <property type="entry name" value="RIBOKINASE"/>
    <property type="match status" value="1"/>
</dbReference>
<dbReference type="EMBL" id="CZBY01000012">
    <property type="protein sequence ID" value="CUQ87769.1"/>
    <property type="molecule type" value="Genomic_DNA"/>
</dbReference>
<evidence type="ECO:0000256" key="2">
    <source>
        <dbReference type="ARBA" id="ARBA00022777"/>
    </source>
</evidence>
<dbReference type="InterPro" id="IPR011611">
    <property type="entry name" value="PfkB_dom"/>
</dbReference>
<dbReference type="AlphaFoldDB" id="A0A174ZSE2"/>
<dbReference type="Gene3D" id="3.40.1190.20">
    <property type="match status" value="1"/>
</dbReference>
<name>A0A174ZSE2_9FIRM</name>
<keyword evidence="2 4" id="KW-0418">Kinase</keyword>
<reference evidence="4 5" key="1">
    <citation type="submission" date="2015-09" db="EMBL/GenBank/DDBJ databases">
        <authorList>
            <consortium name="Pathogen Informatics"/>
        </authorList>
    </citation>
    <scope>NUCLEOTIDE SEQUENCE [LARGE SCALE GENOMIC DNA]</scope>
    <source>
        <strain evidence="4 5">2789STDY5834928</strain>
    </source>
</reference>
<dbReference type="PANTHER" id="PTHR10584">
    <property type="entry name" value="SUGAR KINASE"/>
    <property type="match status" value="1"/>
</dbReference>
<dbReference type="SUPFAM" id="SSF53613">
    <property type="entry name" value="Ribokinase-like"/>
    <property type="match status" value="1"/>
</dbReference>